<evidence type="ECO:0000313" key="4">
    <source>
        <dbReference type="Proteomes" id="UP001055159"/>
    </source>
</evidence>
<dbReference type="AlphaFoldDB" id="A0A9X2YDZ6"/>
<reference evidence="2" key="2">
    <citation type="journal article" date="2022" name="BMC Genomics">
        <title>Comparative genome analysis of mycobacteria focusing on tRNA and non-coding RNA.</title>
        <authorList>
            <person name="Behra P.R.K."/>
            <person name="Pettersson B.M.F."/>
            <person name="Ramesh M."/>
            <person name="Das S."/>
            <person name="Dasgupta S."/>
            <person name="Kirsebom L.A."/>
        </authorList>
    </citation>
    <scope>NUCLEOTIDE SEQUENCE</scope>
    <source>
        <strain evidence="2">DSM 45406</strain>
    </source>
</reference>
<evidence type="ECO:0000313" key="5">
    <source>
        <dbReference type="Proteomes" id="UP001140272"/>
    </source>
</evidence>
<evidence type="ECO:0000256" key="1">
    <source>
        <dbReference type="SAM" id="Phobius"/>
    </source>
</evidence>
<accession>A0A9X2YDZ6</accession>
<feature type="transmembrane region" description="Helical" evidence="1">
    <location>
        <begin position="53"/>
        <end position="72"/>
    </location>
</feature>
<dbReference type="Proteomes" id="UP001140272">
    <property type="component" value="Unassembled WGS sequence"/>
</dbReference>
<protein>
    <submittedName>
        <fullName evidence="2">Uncharacterized protein</fullName>
    </submittedName>
</protein>
<keyword evidence="4" id="KW-1185">Reference proteome</keyword>
<name>A0A9X2YDZ6_9MYCO</name>
<keyword evidence="1" id="KW-0472">Membrane</keyword>
<evidence type="ECO:0000313" key="3">
    <source>
        <dbReference type="EMBL" id="ULP37097.1"/>
    </source>
</evidence>
<feature type="transmembrane region" description="Helical" evidence="1">
    <location>
        <begin position="21"/>
        <end position="41"/>
    </location>
</feature>
<dbReference type="EMBL" id="CP092427">
    <property type="protein sequence ID" value="ULP37097.1"/>
    <property type="molecule type" value="Genomic_DNA"/>
</dbReference>
<dbReference type="EMBL" id="JACKRN010000656">
    <property type="protein sequence ID" value="MCV7072142.1"/>
    <property type="molecule type" value="Genomic_DNA"/>
</dbReference>
<reference evidence="3" key="3">
    <citation type="submission" date="2022-08" db="EMBL/GenBank/DDBJ databases">
        <title>Whole genome sequencing of non-tuberculosis mycobacteria type-strains.</title>
        <authorList>
            <person name="Igarashi Y."/>
            <person name="Osugi A."/>
            <person name="Mitarai S."/>
        </authorList>
    </citation>
    <scope>NUCLEOTIDE SEQUENCE</scope>
    <source>
        <strain evidence="3">JCM 16372</strain>
    </source>
</reference>
<reference evidence="2" key="1">
    <citation type="submission" date="2020-07" db="EMBL/GenBank/DDBJ databases">
        <authorList>
            <person name="Pettersson B.M.F."/>
            <person name="Behra P.R.K."/>
            <person name="Ramesh M."/>
            <person name="Das S."/>
            <person name="Dasgupta S."/>
            <person name="Kirsebom L.A."/>
        </authorList>
    </citation>
    <scope>NUCLEOTIDE SEQUENCE</scope>
    <source>
        <strain evidence="2">DSM 45406</strain>
    </source>
</reference>
<organism evidence="2 5">
    <name type="scientific">Mycolicibacterium rufum</name>
    <dbReference type="NCBI Taxonomy" id="318424"/>
    <lineage>
        <taxon>Bacteria</taxon>
        <taxon>Bacillati</taxon>
        <taxon>Actinomycetota</taxon>
        <taxon>Actinomycetes</taxon>
        <taxon>Mycobacteriales</taxon>
        <taxon>Mycobacteriaceae</taxon>
        <taxon>Mycolicibacterium</taxon>
    </lineage>
</organism>
<sequence length="77" mass="8195">MTGVGSPVQRFLDHRMTIAEWIGTAVLLGTPYLVIGVIYTVLGNDYAARTDGLRAVAAFVGGIVYWPVLLLVGSCTP</sequence>
<proteinExistence type="predicted"/>
<keyword evidence="1" id="KW-1133">Transmembrane helix</keyword>
<keyword evidence="1" id="KW-0812">Transmembrane</keyword>
<gene>
    <name evidence="2" type="ORF">H7H73_18900</name>
    <name evidence="3" type="ORF">MJO55_01170</name>
</gene>
<dbReference type="Proteomes" id="UP001055159">
    <property type="component" value="Chromosome"/>
</dbReference>
<evidence type="ECO:0000313" key="2">
    <source>
        <dbReference type="EMBL" id="MCV7072142.1"/>
    </source>
</evidence>